<keyword evidence="3" id="KW-0378">Hydrolase</keyword>
<dbReference type="InterPro" id="IPR001466">
    <property type="entry name" value="Beta-lactam-related"/>
</dbReference>
<dbReference type="SUPFAM" id="SSF56601">
    <property type="entry name" value="beta-lactamase/transpeptidase-like"/>
    <property type="match status" value="1"/>
</dbReference>
<dbReference type="InterPro" id="IPR050491">
    <property type="entry name" value="AmpC-like"/>
</dbReference>
<sequence>MLDTRRHVRPVSSQALLGSLFLAGLISPASAQTLPDGPSIAAYAEQLLDEQKLGRDGPGVAILVARGEHVLYRGARGMASLELGVPLSPDQAFRIGSVTKQFAAAALLKLIDEGRARLDDPLAKYLPAYPQGDKISLLQLLNHTSGIKSYTGIPGYMANPVRRELSTAQLIDEFKNQPADFAPGQGWLYNNSGYVLVGAVIEAITGKPWHQYINEAMLAPNQLARTGYPGETRVIKGMASGYGADPAQGVIVDNMISMTQPHAAGAFVSTVDELWRWNRLLHGGKLLSPASYARMVTPEGKASAANYGFGIASQTLRGQTLYQHGGGINGFVSSLAYMPQTQTSVVLLRNSTGPGLNLDLLSRKLGAFAIGHKYAELQPIAMTAAQLKAFEGVYALDDKQTRMLAVQDGRLMSTRGGGRPVALLPVGPDEFAFEMSVARFKAQRDGAGKVVALALYQDGEGAAEDWKRSGDLPVVTTIALSPEQQQALIGEYQSPQFQIKVFRDEQGVLRGQAPGQPAFELKATTPLNLYVAQVDAKLDFVLSEGRASQLTLLQGPNKLVMQRR</sequence>
<dbReference type="KEGG" id="pais:PFX98_19885"/>
<dbReference type="InterPro" id="IPR012338">
    <property type="entry name" value="Beta-lactam/transpept-like"/>
</dbReference>
<feature type="signal peptide" evidence="1">
    <location>
        <begin position="1"/>
        <end position="31"/>
    </location>
</feature>
<organism evidence="3 4">
    <name type="scientific">Paucibacter sediminis</name>
    <dbReference type="NCBI Taxonomy" id="3019553"/>
    <lineage>
        <taxon>Bacteria</taxon>
        <taxon>Pseudomonadati</taxon>
        <taxon>Pseudomonadota</taxon>
        <taxon>Betaproteobacteria</taxon>
        <taxon>Burkholderiales</taxon>
        <taxon>Sphaerotilaceae</taxon>
        <taxon>Roseateles</taxon>
    </lineage>
</organism>
<dbReference type="Proteomes" id="UP001177769">
    <property type="component" value="Chromosome"/>
</dbReference>
<dbReference type="Gene3D" id="3.40.710.10">
    <property type="entry name" value="DD-peptidase/beta-lactamase superfamily"/>
    <property type="match status" value="1"/>
</dbReference>
<dbReference type="RefSeq" id="WP_285232219.1">
    <property type="nucleotide sequence ID" value="NZ_CP116346.1"/>
</dbReference>
<evidence type="ECO:0000313" key="4">
    <source>
        <dbReference type="Proteomes" id="UP001177769"/>
    </source>
</evidence>
<dbReference type="InterPro" id="IPR023650">
    <property type="entry name" value="Beta-lactam_class-A_AS"/>
</dbReference>
<dbReference type="AlphaFoldDB" id="A0AA95NBR1"/>
<name>A0AA95NBR1_9BURK</name>
<protein>
    <submittedName>
        <fullName evidence="3">Serine hydrolase</fullName>
    </submittedName>
</protein>
<keyword evidence="1" id="KW-0732">Signal</keyword>
<dbReference type="Pfam" id="PF00144">
    <property type="entry name" value="Beta-lactamase"/>
    <property type="match status" value="1"/>
</dbReference>
<accession>A0AA95NBR1</accession>
<evidence type="ECO:0000259" key="2">
    <source>
        <dbReference type="Pfam" id="PF00144"/>
    </source>
</evidence>
<keyword evidence="4" id="KW-1185">Reference proteome</keyword>
<dbReference type="EMBL" id="CP116346">
    <property type="protein sequence ID" value="WIT11140.1"/>
    <property type="molecule type" value="Genomic_DNA"/>
</dbReference>
<feature type="domain" description="Beta-lactamase-related" evidence="2">
    <location>
        <begin position="54"/>
        <end position="354"/>
    </location>
</feature>
<feature type="chain" id="PRO_5041672525" evidence="1">
    <location>
        <begin position="32"/>
        <end position="564"/>
    </location>
</feature>
<gene>
    <name evidence="3" type="ORF">PFX98_19885</name>
</gene>
<dbReference type="PANTHER" id="PTHR46825:SF9">
    <property type="entry name" value="BETA-LACTAMASE-RELATED DOMAIN-CONTAINING PROTEIN"/>
    <property type="match status" value="1"/>
</dbReference>
<dbReference type="PROSITE" id="PS00146">
    <property type="entry name" value="BETA_LACTAMASE_A"/>
    <property type="match status" value="1"/>
</dbReference>
<evidence type="ECO:0000256" key="1">
    <source>
        <dbReference type="SAM" id="SignalP"/>
    </source>
</evidence>
<proteinExistence type="predicted"/>
<evidence type="ECO:0000313" key="3">
    <source>
        <dbReference type="EMBL" id="WIT11140.1"/>
    </source>
</evidence>
<dbReference type="PANTHER" id="PTHR46825">
    <property type="entry name" value="D-ALANYL-D-ALANINE-CARBOXYPEPTIDASE/ENDOPEPTIDASE AMPH"/>
    <property type="match status" value="1"/>
</dbReference>
<dbReference type="GO" id="GO:0016787">
    <property type="term" value="F:hydrolase activity"/>
    <property type="evidence" value="ECO:0007669"/>
    <property type="project" value="UniProtKB-KW"/>
</dbReference>
<reference evidence="3" key="1">
    <citation type="submission" date="2023-01" db="EMBL/GenBank/DDBJ databases">
        <title>Whole genome sequence of Paucibacter sp. S2-9 isolated from pond sediment.</title>
        <authorList>
            <person name="Jung J.Y."/>
        </authorList>
    </citation>
    <scope>NUCLEOTIDE SEQUENCE</scope>
    <source>
        <strain evidence="3">S2-9</strain>
    </source>
</reference>